<sequence length="35" mass="4086">FHVTFIRSSLHHCDLFSFLIEGVCEESAVLKLFLF</sequence>
<organism evidence="1">
    <name type="scientific">Iconisemion striatum</name>
    <dbReference type="NCBI Taxonomy" id="60296"/>
    <lineage>
        <taxon>Eukaryota</taxon>
        <taxon>Metazoa</taxon>
        <taxon>Chordata</taxon>
        <taxon>Craniata</taxon>
        <taxon>Vertebrata</taxon>
        <taxon>Euteleostomi</taxon>
        <taxon>Actinopterygii</taxon>
        <taxon>Neopterygii</taxon>
        <taxon>Teleostei</taxon>
        <taxon>Neoteleostei</taxon>
        <taxon>Acanthomorphata</taxon>
        <taxon>Ovalentaria</taxon>
        <taxon>Atherinomorphae</taxon>
        <taxon>Cyprinodontiformes</taxon>
        <taxon>Nothobranchiidae</taxon>
        <taxon>Iconisemion</taxon>
    </lineage>
</organism>
<dbReference type="EMBL" id="HADW01019490">
    <property type="protein sequence ID" value="SBP20890.1"/>
    <property type="molecule type" value="Transcribed_RNA"/>
</dbReference>
<evidence type="ECO:0000313" key="1">
    <source>
        <dbReference type="EMBL" id="SBP20890.1"/>
    </source>
</evidence>
<reference evidence="1" key="2">
    <citation type="submission" date="2016-06" db="EMBL/GenBank/DDBJ databases">
        <title>The genome of a short-lived fish provides insights into sex chromosome evolution and the genetic control of aging.</title>
        <authorList>
            <person name="Reichwald K."/>
            <person name="Felder M."/>
            <person name="Petzold A."/>
            <person name="Koch P."/>
            <person name="Groth M."/>
            <person name="Platzer M."/>
        </authorList>
    </citation>
    <scope>NUCLEOTIDE SEQUENCE</scope>
    <source>
        <tissue evidence="1">Brain</tissue>
    </source>
</reference>
<dbReference type="AlphaFoldDB" id="A0A1A7XSX9"/>
<gene>
    <name evidence="1" type="primary">CABZ01079490.1</name>
</gene>
<protein>
    <submittedName>
        <fullName evidence="1">Uncharacterized protein</fullName>
    </submittedName>
</protein>
<name>A0A1A7XSX9_9TELE</name>
<reference evidence="1" key="1">
    <citation type="submission" date="2016-05" db="EMBL/GenBank/DDBJ databases">
        <authorList>
            <person name="Lavstsen T."/>
            <person name="Jespersen J.S."/>
        </authorList>
    </citation>
    <scope>NUCLEOTIDE SEQUENCE</scope>
    <source>
        <tissue evidence="1">Brain</tissue>
    </source>
</reference>
<accession>A0A1A7XSX9</accession>
<proteinExistence type="predicted"/>
<feature type="non-terminal residue" evidence="1">
    <location>
        <position position="1"/>
    </location>
</feature>
<feature type="non-terminal residue" evidence="1">
    <location>
        <position position="35"/>
    </location>
</feature>